<dbReference type="EMBL" id="CM000652">
    <property type="protein sequence ID" value="EED87978.1"/>
    <property type="molecule type" value="Genomic_DNA"/>
</dbReference>
<name>B8CEX3_THAPS</name>
<proteinExistence type="predicted"/>
<dbReference type="Proteomes" id="UP000001449">
    <property type="component" value="Chromosome 20"/>
</dbReference>
<keyword evidence="2" id="KW-1185">Reference proteome</keyword>
<dbReference type="RefSeq" id="XP_002294618.1">
    <property type="nucleotide sequence ID" value="XM_002294582.1"/>
</dbReference>
<dbReference type="eggNOG" id="ENOG502R28T">
    <property type="taxonomic scope" value="Eukaryota"/>
</dbReference>
<reference evidence="1 2" key="2">
    <citation type="journal article" date="2008" name="Nature">
        <title>The Phaeodactylum genome reveals the evolutionary history of diatom genomes.</title>
        <authorList>
            <person name="Bowler C."/>
            <person name="Allen A.E."/>
            <person name="Badger J.H."/>
            <person name="Grimwood J."/>
            <person name="Jabbari K."/>
            <person name="Kuo A."/>
            <person name="Maheswari U."/>
            <person name="Martens C."/>
            <person name="Maumus F."/>
            <person name="Otillar R.P."/>
            <person name="Rayko E."/>
            <person name="Salamov A."/>
            <person name="Vandepoele K."/>
            <person name="Beszteri B."/>
            <person name="Gruber A."/>
            <person name="Heijde M."/>
            <person name="Katinka M."/>
            <person name="Mock T."/>
            <person name="Valentin K."/>
            <person name="Verret F."/>
            <person name="Berges J.A."/>
            <person name="Brownlee C."/>
            <person name="Cadoret J.P."/>
            <person name="Chiovitti A."/>
            <person name="Choi C.J."/>
            <person name="Coesel S."/>
            <person name="De Martino A."/>
            <person name="Detter J.C."/>
            <person name="Durkin C."/>
            <person name="Falciatore A."/>
            <person name="Fournet J."/>
            <person name="Haruta M."/>
            <person name="Huysman M.J."/>
            <person name="Jenkins B.D."/>
            <person name="Jiroutova K."/>
            <person name="Jorgensen R.E."/>
            <person name="Joubert Y."/>
            <person name="Kaplan A."/>
            <person name="Kroger N."/>
            <person name="Kroth P.G."/>
            <person name="La Roche J."/>
            <person name="Lindquist E."/>
            <person name="Lommer M."/>
            <person name="Martin-Jezequel V."/>
            <person name="Lopez P.J."/>
            <person name="Lucas S."/>
            <person name="Mangogna M."/>
            <person name="McGinnis K."/>
            <person name="Medlin L.K."/>
            <person name="Montsant A."/>
            <person name="Oudot-Le Secq M.P."/>
            <person name="Napoli C."/>
            <person name="Obornik M."/>
            <person name="Parker M.S."/>
            <person name="Petit J.L."/>
            <person name="Porcel B.M."/>
            <person name="Poulsen N."/>
            <person name="Robison M."/>
            <person name="Rychlewski L."/>
            <person name="Rynearson T.A."/>
            <person name="Schmutz J."/>
            <person name="Shapiro H."/>
            <person name="Siaut M."/>
            <person name="Stanley M."/>
            <person name="Sussman M.R."/>
            <person name="Taylor A.R."/>
            <person name="Vardi A."/>
            <person name="von Dassow P."/>
            <person name="Vyverman W."/>
            <person name="Willis A."/>
            <person name="Wyrwicz L.S."/>
            <person name="Rokhsar D.S."/>
            <person name="Weissenbach J."/>
            <person name="Armbrust E.V."/>
            <person name="Green B.R."/>
            <person name="Van de Peer Y."/>
            <person name="Grigoriev I.V."/>
        </authorList>
    </citation>
    <scope>NUCLEOTIDE SEQUENCE [LARGE SCALE GENOMIC DNA]</scope>
    <source>
        <strain evidence="1 2">CCMP1335</strain>
    </source>
</reference>
<organism evidence="1 2">
    <name type="scientific">Thalassiosira pseudonana</name>
    <name type="common">Marine diatom</name>
    <name type="synonym">Cyclotella nana</name>
    <dbReference type="NCBI Taxonomy" id="35128"/>
    <lineage>
        <taxon>Eukaryota</taxon>
        <taxon>Sar</taxon>
        <taxon>Stramenopiles</taxon>
        <taxon>Ochrophyta</taxon>
        <taxon>Bacillariophyta</taxon>
        <taxon>Coscinodiscophyceae</taxon>
        <taxon>Thalassiosirophycidae</taxon>
        <taxon>Thalassiosirales</taxon>
        <taxon>Thalassiosiraceae</taxon>
        <taxon>Thalassiosira</taxon>
    </lineage>
</organism>
<evidence type="ECO:0000313" key="2">
    <source>
        <dbReference type="Proteomes" id="UP000001449"/>
    </source>
</evidence>
<dbReference type="PaxDb" id="35128-Thaps11569"/>
<dbReference type="OMA" id="NTAMPRE"/>
<dbReference type="AlphaFoldDB" id="B8CEX3"/>
<dbReference type="GeneID" id="7443385"/>
<dbReference type="HOGENOM" id="CLU_1126457_0_0_1"/>
<gene>
    <name evidence="1" type="ORF">THAPSDRAFT_11569</name>
</gene>
<protein>
    <submittedName>
        <fullName evidence="1">Uncharacterized protein</fullName>
    </submittedName>
</protein>
<dbReference type="InParanoid" id="B8CEX3"/>
<accession>B8CEX3</accession>
<evidence type="ECO:0000313" key="1">
    <source>
        <dbReference type="EMBL" id="EED87978.1"/>
    </source>
</evidence>
<reference evidence="1 2" key="1">
    <citation type="journal article" date="2004" name="Science">
        <title>The genome of the diatom Thalassiosira pseudonana: ecology, evolution, and metabolism.</title>
        <authorList>
            <person name="Armbrust E.V."/>
            <person name="Berges J.A."/>
            <person name="Bowler C."/>
            <person name="Green B.R."/>
            <person name="Martinez D."/>
            <person name="Putnam N.H."/>
            <person name="Zhou S."/>
            <person name="Allen A.E."/>
            <person name="Apt K.E."/>
            <person name="Bechner M."/>
            <person name="Brzezinski M.A."/>
            <person name="Chaal B.K."/>
            <person name="Chiovitti A."/>
            <person name="Davis A.K."/>
            <person name="Demarest M.S."/>
            <person name="Detter J.C."/>
            <person name="Glavina T."/>
            <person name="Goodstein D."/>
            <person name="Hadi M.Z."/>
            <person name="Hellsten U."/>
            <person name="Hildebrand M."/>
            <person name="Jenkins B.D."/>
            <person name="Jurka J."/>
            <person name="Kapitonov V.V."/>
            <person name="Kroger N."/>
            <person name="Lau W.W."/>
            <person name="Lane T.W."/>
            <person name="Larimer F.W."/>
            <person name="Lippmeier J.C."/>
            <person name="Lucas S."/>
            <person name="Medina M."/>
            <person name="Montsant A."/>
            <person name="Obornik M."/>
            <person name="Parker M.S."/>
            <person name="Palenik B."/>
            <person name="Pazour G.J."/>
            <person name="Richardson P.M."/>
            <person name="Rynearson T.A."/>
            <person name="Saito M.A."/>
            <person name="Schwartz D.C."/>
            <person name="Thamatrakoln K."/>
            <person name="Valentin K."/>
            <person name="Vardi A."/>
            <person name="Wilkerson F.P."/>
            <person name="Rokhsar D.S."/>
        </authorList>
    </citation>
    <scope>NUCLEOTIDE SEQUENCE [LARGE SCALE GENOMIC DNA]</scope>
    <source>
        <strain evidence="1 2">CCMP1335</strain>
    </source>
</reference>
<sequence length="247" mass="28515">MNVGRTPNTAMPREWAASGAKLALPLEVKFTAYECAPDMNTESLLGGDLHSSFLVVEPKSEPTFVSMKGQETVKVMPGAYNVQAQSFDEQQHSLRFFLDFPDGAVRNDVSLPKERIYFMTACWDENDKLIEQAMKWRQDILKSLYQINIDLRERSWEKNNGSLFGAADKFRHSVELAKRRSKLELQLEMLEDRFPLEDGRLVNAPNNLYVLKEGVIAVKRFSKDRAAREEYHWVGTFCFKEFSKFEE</sequence>
<dbReference type="KEGG" id="tps:THAPSDRAFT_11569"/>